<organism evidence="1">
    <name type="scientific">marine sediment metagenome</name>
    <dbReference type="NCBI Taxonomy" id="412755"/>
    <lineage>
        <taxon>unclassified sequences</taxon>
        <taxon>metagenomes</taxon>
        <taxon>ecological metagenomes</taxon>
    </lineage>
</organism>
<accession>X1IZT4</accession>
<dbReference type="InterPro" id="IPR036188">
    <property type="entry name" value="FAD/NAD-bd_sf"/>
</dbReference>
<gene>
    <name evidence="1" type="ORF">S03H2_67256</name>
</gene>
<evidence type="ECO:0008006" key="2">
    <source>
        <dbReference type="Google" id="ProtNLM"/>
    </source>
</evidence>
<name>X1IZT4_9ZZZZ</name>
<sequence>KYITKNGGEIHLKTPVKEIIINENKATGVLVGDKKYSFDVVVSNILVHDLLKIAGEKYFPKEYVKYIKSLKGTGSLCAYYSLKKIDTDLLGKTFHFIERDVGINGNDAVGMIDFMAAVPESGIAPQSDYLIQSYIICTPDSKRDIFSSWGEENM</sequence>
<dbReference type="EMBL" id="BARU01043996">
    <property type="protein sequence ID" value="GAH87237.1"/>
    <property type="molecule type" value="Genomic_DNA"/>
</dbReference>
<comment type="caution">
    <text evidence="1">The sequence shown here is derived from an EMBL/GenBank/DDBJ whole genome shotgun (WGS) entry which is preliminary data.</text>
</comment>
<evidence type="ECO:0000313" key="1">
    <source>
        <dbReference type="EMBL" id="GAH87237.1"/>
    </source>
</evidence>
<dbReference type="Gene3D" id="3.50.50.60">
    <property type="entry name" value="FAD/NAD(P)-binding domain"/>
    <property type="match status" value="1"/>
</dbReference>
<dbReference type="AlphaFoldDB" id="X1IZT4"/>
<reference evidence="1" key="1">
    <citation type="journal article" date="2014" name="Front. Microbiol.">
        <title>High frequency of phylogenetically diverse reductive dehalogenase-homologous genes in deep subseafloor sedimentary metagenomes.</title>
        <authorList>
            <person name="Kawai M."/>
            <person name="Futagami T."/>
            <person name="Toyoda A."/>
            <person name="Takaki Y."/>
            <person name="Nishi S."/>
            <person name="Hori S."/>
            <person name="Arai W."/>
            <person name="Tsubouchi T."/>
            <person name="Morono Y."/>
            <person name="Uchiyama I."/>
            <person name="Ito T."/>
            <person name="Fujiyama A."/>
            <person name="Inagaki F."/>
            <person name="Takami H."/>
        </authorList>
    </citation>
    <scope>NUCLEOTIDE SEQUENCE</scope>
    <source>
        <strain evidence="1">Expedition CK06-06</strain>
    </source>
</reference>
<proteinExistence type="predicted"/>
<protein>
    <recommendedName>
        <fullName evidence="2">Amine oxidase domain-containing protein</fullName>
    </recommendedName>
</protein>
<feature type="non-terminal residue" evidence="1">
    <location>
        <position position="1"/>
    </location>
</feature>
<dbReference type="SUPFAM" id="SSF51905">
    <property type="entry name" value="FAD/NAD(P)-binding domain"/>
    <property type="match status" value="1"/>
</dbReference>